<organism evidence="3 4">
    <name type="scientific">Magnaporthiopsis poae (strain ATCC 64411 / 73-15)</name>
    <name type="common">Kentucky bluegrass fungus</name>
    <name type="synonym">Magnaporthe poae</name>
    <dbReference type="NCBI Taxonomy" id="644358"/>
    <lineage>
        <taxon>Eukaryota</taxon>
        <taxon>Fungi</taxon>
        <taxon>Dikarya</taxon>
        <taxon>Ascomycota</taxon>
        <taxon>Pezizomycotina</taxon>
        <taxon>Sordariomycetes</taxon>
        <taxon>Sordariomycetidae</taxon>
        <taxon>Magnaporthales</taxon>
        <taxon>Magnaporthaceae</taxon>
        <taxon>Magnaporthiopsis</taxon>
    </lineage>
</organism>
<reference evidence="2" key="2">
    <citation type="submission" date="2010-05" db="EMBL/GenBank/DDBJ databases">
        <title>The Genome Sequence of Magnaporthe poae strain ATCC 64411.</title>
        <authorList>
            <consortium name="The Broad Institute Genome Sequencing Platform"/>
            <consortium name="Broad Institute Genome Sequencing Center for Infectious Disease"/>
            <person name="Ma L.-J."/>
            <person name="Dead R."/>
            <person name="Young S."/>
            <person name="Zeng Q."/>
            <person name="Koehrsen M."/>
            <person name="Alvarado L."/>
            <person name="Berlin A."/>
            <person name="Chapman S.B."/>
            <person name="Chen Z."/>
            <person name="Freedman E."/>
            <person name="Gellesch M."/>
            <person name="Goldberg J."/>
            <person name="Griggs A."/>
            <person name="Gujja S."/>
            <person name="Heilman E.R."/>
            <person name="Heiman D."/>
            <person name="Hepburn T."/>
            <person name="Howarth C."/>
            <person name="Jen D."/>
            <person name="Larson L."/>
            <person name="Mehta T."/>
            <person name="Neiman D."/>
            <person name="Pearson M."/>
            <person name="Roberts A."/>
            <person name="Saif S."/>
            <person name="Shea T."/>
            <person name="Shenoy N."/>
            <person name="Sisk P."/>
            <person name="Stolte C."/>
            <person name="Sykes S."/>
            <person name="Walk T."/>
            <person name="White J."/>
            <person name="Yandava C."/>
            <person name="Haas B."/>
            <person name="Nusbaum C."/>
            <person name="Birren B."/>
        </authorList>
    </citation>
    <scope>NUCLEOTIDE SEQUENCE</scope>
    <source>
        <strain evidence="2">ATCC 64411</strain>
    </source>
</reference>
<reference evidence="3" key="4">
    <citation type="journal article" date="2015" name="G3 (Bethesda)">
        <title>Genome sequences of three phytopathogenic species of the Magnaporthaceae family of fungi.</title>
        <authorList>
            <person name="Okagaki L.H."/>
            <person name="Nunes C.C."/>
            <person name="Sailsbery J."/>
            <person name="Clay B."/>
            <person name="Brown D."/>
            <person name="John T."/>
            <person name="Oh Y."/>
            <person name="Young N."/>
            <person name="Fitzgerald M."/>
            <person name="Haas B.J."/>
            <person name="Zeng Q."/>
            <person name="Young S."/>
            <person name="Adiconis X."/>
            <person name="Fan L."/>
            <person name="Levin J.Z."/>
            <person name="Mitchell T.K."/>
            <person name="Okubara P.A."/>
            <person name="Farman M.L."/>
            <person name="Kohn L.M."/>
            <person name="Birren B."/>
            <person name="Ma L.-J."/>
            <person name="Dean R.A."/>
        </authorList>
    </citation>
    <scope>NUCLEOTIDE SEQUENCE</scope>
    <source>
        <strain evidence="3">ATCC 64411 / 73-15</strain>
    </source>
</reference>
<evidence type="ECO:0000256" key="1">
    <source>
        <dbReference type="SAM" id="MobiDB-lite"/>
    </source>
</evidence>
<proteinExistence type="predicted"/>
<dbReference type="EnsemblFungi" id="MAPG_08382T0">
    <property type="protein sequence ID" value="MAPG_08382T0"/>
    <property type="gene ID" value="MAPG_08382"/>
</dbReference>
<feature type="compositionally biased region" description="Basic residues" evidence="1">
    <location>
        <begin position="536"/>
        <end position="553"/>
    </location>
</feature>
<dbReference type="EMBL" id="ADBL01002024">
    <property type="status" value="NOT_ANNOTATED_CDS"/>
    <property type="molecule type" value="Genomic_DNA"/>
</dbReference>
<name>A0A0C4E779_MAGP6</name>
<evidence type="ECO:0008006" key="5">
    <source>
        <dbReference type="Google" id="ProtNLM"/>
    </source>
</evidence>
<dbReference type="EMBL" id="GL876973">
    <property type="protein sequence ID" value="KLU89411.1"/>
    <property type="molecule type" value="Genomic_DNA"/>
</dbReference>
<evidence type="ECO:0000313" key="2">
    <source>
        <dbReference type="EMBL" id="KLU89411.1"/>
    </source>
</evidence>
<feature type="compositionally biased region" description="Basic and acidic residues" evidence="1">
    <location>
        <begin position="36"/>
        <end position="48"/>
    </location>
</feature>
<feature type="region of interest" description="Disordered" evidence="1">
    <location>
        <begin position="500"/>
        <end position="584"/>
    </location>
</feature>
<dbReference type="Proteomes" id="UP000011715">
    <property type="component" value="Unassembled WGS sequence"/>
</dbReference>
<gene>
    <name evidence="2" type="ORF">MAPG_08382</name>
</gene>
<sequence>MYAHYAIPSPENELECHQYEYASTQIGFSYKEYKEGREGLRNAQDHARKQPTPDLAPGSSSPSSPGLCPFKKDQIWSKAGLRRGGGFDPCSRPMAGEREEATERPSGKDSEKLGVYGVPQTLQDLRLPRGDGGKRSREWNLAVMPQLPAGSEHPDHPPDESCAEWTPGLDATVISRLLGVPKPRPNATVASRLLGEWKPGLDADTAPNPARTSRLGLMRQLLPACSTHGLTRPARVKRQFMETDYGGFCSELENETFDTARTTGSIVGFEQRTLRHAWEWQNLHTQARLSSYGEIAARFGRFWSPLLWDTIQERSDRGFLGIQDYETQNYETAETHHHGGNWPPRSCWTACIMTTAVSVVVSANPRGPIHFLSTTVHQQPSKTPKHLHSRWTINRRGKVATAFLDSGIELSRAQEGGNRHFGQWPRAVQKAPDSAHKKVAIAILDSGLELPREDAPIHIRGREIYYGARSKGRRGIETHEETMNAASMIHRVYEDERSVYLSQTQGGEKPQSWTAASSCPGSGHQFGSSDEQSIYRRGRKKGGSRNSGQRRRVIPGADSISFPAPRIIRDDGVQQRELGADSPH</sequence>
<dbReference type="AlphaFoldDB" id="A0A0C4E779"/>
<feature type="compositionally biased region" description="Polar residues" evidence="1">
    <location>
        <begin position="500"/>
        <end position="532"/>
    </location>
</feature>
<reference evidence="4" key="1">
    <citation type="submission" date="2010-05" db="EMBL/GenBank/DDBJ databases">
        <title>The genome sequence of Magnaporthe poae strain ATCC 64411.</title>
        <authorList>
            <person name="Ma L.-J."/>
            <person name="Dead R."/>
            <person name="Young S."/>
            <person name="Zeng Q."/>
            <person name="Koehrsen M."/>
            <person name="Alvarado L."/>
            <person name="Berlin A."/>
            <person name="Chapman S.B."/>
            <person name="Chen Z."/>
            <person name="Freedman E."/>
            <person name="Gellesch M."/>
            <person name="Goldberg J."/>
            <person name="Griggs A."/>
            <person name="Gujja S."/>
            <person name="Heilman E.R."/>
            <person name="Heiman D."/>
            <person name="Hepburn T."/>
            <person name="Howarth C."/>
            <person name="Jen D."/>
            <person name="Larson L."/>
            <person name="Mehta T."/>
            <person name="Neiman D."/>
            <person name="Pearson M."/>
            <person name="Roberts A."/>
            <person name="Saif S."/>
            <person name="Shea T."/>
            <person name="Shenoy N."/>
            <person name="Sisk P."/>
            <person name="Stolte C."/>
            <person name="Sykes S."/>
            <person name="Walk T."/>
            <person name="White J."/>
            <person name="Yandava C."/>
            <person name="Haas B."/>
            <person name="Nusbaum C."/>
            <person name="Birren B."/>
        </authorList>
    </citation>
    <scope>NUCLEOTIDE SEQUENCE [LARGE SCALE GENOMIC DNA]</scope>
    <source>
        <strain evidence="4">ATCC 64411 / 73-15</strain>
    </source>
</reference>
<evidence type="ECO:0000313" key="3">
    <source>
        <dbReference type="EnsemblFungi" id="MAPG_08382T0"/>
    </source>
</evidence>
<accession>A0A0C4E779</accession>
<keyword evidence="4" id="KW-1185">Reference proteome</keyword>
<evidence type="ECO:0000313" key="4">
    <source>
        <dbReference type="Proteomes" id="UP000011715"/>
    </source>
</evidence>
<reference evidence="2" key="3">
    <citation type="submission" date="2011-03" db="EMBL/GenBank/DDBJ databases">
        <title>Annotation of Magnaporthe poae ATCC 64411.</title>
        <authorList>
            <person name="Ma L.-J."/>
            <person name="Dead R."/>
            <person name="Young S.K."/>
            <person name="Zeng Q."/>
            <person name="Gargeya S."/>
            <person name="Fitzgerald M."/>
            <person name="Haas B."/>
            <person name="Abouelleil A."/>
            <person name="Alvarado L."/>
            <person name="Arachchi H.M."/>
            <person name="Berlin A."/>
            <person name="Brown A."/>
            <person name="Chapman S.B."/>
            <person name="Chen Z."/>
            <person name="Dunbar C."/>
            <person name="Freedman E."/>
            <person name="Gearin G."/>
            <person name="Gellesch M."/>
            <person name="Goldberg J."/>
            <person name="Griggs A."/>
            <person name="Gujja S."/>
            <person name="Heiman D."/>
            <person name="Howarth C."/>
            <person name="Larson L."/>
            <person name="Lui A."/>
            <person name="MacDonald P.J.P."/>
            <person name="Mehta T."/>
            <person name="Montmayeur A."/>
            <person name="Murphy C."/>
            <person name="Neiman D."/>
            <person name="Pearson M."/>
            <person name="Priest M."/>
            <person name="Roberts A."/>
            <person name="Saif S."/>
            <person name="Shea T."/>
            <person name="Shenoy N."/>
            <person name="Sisk P."/>
            <person name="Stolte C."/>
            <person name="Sykes S."/>
            <person name="Yandava C."/>
            <person name="Wortman J."/>
            <person name="Nusbaum C."/>
            <person name="Birren B."/>
        </authorList>
    </citation>
    <scope>NUCLEOTIDE SEQUENCE</scope>
    <source>
        <strain evidence="2">ATCC 64411</strain>
    </source>
</reference>
<feature type="compositionally biased region" description="Basic and acidic residues" evidence="1">
    <location>
        <begin position="95"/>
        <end position="112"/>
    </location>
</feature>
<feature type="compositionally biased region" description="Low complexity" evidence="1">
    <location>
        <begin position="57"/>
        <end position="66"/>
    </location>
</feature>
<protein>
    <recommendedName>
        <fullName evidence="5">Peptidase S8/S53 domain-containing protein</fullName>
    </recommendedName>
</protein>
<reference evidence="3" key="5">
    <citation type="submission" date="2015-06" db="UniProtKB">
        <authorList>
            <consortium name="EnsemblFungi"/>
        </authorList>
    </citation>
    <scope>IDENTIFICATION</scope>
    <source>
        <strain evidence="3">ATCC 64411</strain>
    </source>
</reference>
<feature type="region of interest" description="Disordered" evidence="1">
    <location>
        <begin position="36"/>
        <end position="114"/>
    </location>
</feature>
<dbReference type="VEuPathDB" id="FungiDB:MAPG_08382"/>